<keyword evidence="1 5" id="KW-0732">Signal</keyword>
<dbReference type="InterPro" id="IPR059177">
    <property type="entry name" value="GH29D-like_dom"/>
</dbReference>
<feature type="chain" id="PRO_5012463245" description="CBM10 domain-containing protein" evidence="5">
    <location>
        <begin position="20"/>
        <end position="741"/>
    </location>
</feature>
<organism evidence="7 8">
    <name type="scientific">Piromyces finnis</name>
    <dbReference type="NCBI Taxonomy" id="1754191"/>
    <lineage>
        <taxon>Eukaryota</taxon>
        <taxon>Fungi</taxon>
        <taxon>Fungi incertae sedis</taxon>
        <taxon>Chytridiomycota</taxon>
        <taxon>Chytridiomycota incertae sedis</taxon>
        <taxon>Neocallimastigomycetes</taxon>
        <taxon>Neocallimastigales</taxon>
        <taxon>Neocallimastigaceae</taxon>
        <taxon>Piromyces</taxon>
    </lineage>
</organism>
<dbReference type="GO" id="GO:0016787">
    <property type="term" value="F:hydrolase activity"/>
    <property type="evidence" value="ECO:0007669"/>
    <property type="project" value="UniProtKB-KW"/>
</dbReference>
<feature type="domain" description="CBM10" evidence="6">
    <location>
        <begin position="68"/>
        <end position="103"/>
    </location>
</feature>
<dbReference type="InterPro" id="IPR009034">
    <property type="entry name" value="Dockerin_dom_fun_sf"/>
</dbReference>
<evidence type="ECO:0000256" key="2">
    <source>
        <dbReference type="ARBA" id="ARBA00022737"/>
    </source>
</evidence>
<dbReference type="Pfam" id="PF08757">
    <property type="entry name" value="CotH"/>
    <property type="match status" value="1"/>
</dbReference>
<evidence type="ECO:0000259" key="6">
    <source>
        <dbReference type="PROSITE" id="PS51763"/>
    </source>
</evidence>
<gene>
    <name evidence="7" type="ORF">BCR36DRAFT_337684</name>
</gene>
<dbReference type="PROSITE" id="PS51763">
    <property type="entry name" value="CBM10"/>
    <property type="match status" value="3"/>
</dbReference>
<dbReference type="Proteomes" id="UP000193719">
    <property type="component" value="Unassembled WGS sequence"/>
</dbReference>
<dbReference type="InterPro" id="IPR014867">
    <property type="entry name" value="Spore_coat_CotH_CotH2/3/7"/>
</dbReference>
<reference evidence="7 8" key="2">
    <citation type="submission" date="2016-08" db="EMBL/GenBank/DDBJ databases">
        <title>Pervasive Adenine N6-methylation of Active Genes in Fungi.</title>
        <authorList>
            <consortium name="DOE Joint Genome Institute"/>
            <person name="Mondo S.J."/>
            <person name="Dannebaum R.O."/>
            <person name="Kuo R.C."/>
            <person name="Labutti K."/>
            <person name="Haridas S."/>
            <person name="Kuo A."/>
            <person name="Salamov A."/>
            <person name="Ahrendt S.R."/>
            <person name="Lipzen A."/>
            <person name="Sullivan W."/>
            <person name="Andreopoulos W.B."/>
            <person name="Clum A."/>
            <person name="Lindquist E."/>
            <person name="Daum C."/>
            <person name="Ramamoorthy G.K."/>
            <person name="Gryganskyi A."/>
            <person name="Culley D."/>
            <person name="Magnuson J.K."/>
            <person name="James T.Y."/>
            <person name="O'Malley M.A."/>
            <person name="Stajich J.E."/>
            <person name="Spatafora J.W."/>
            <person name="Visel A."/>
            <person name="Grigoriev I.V."/>
        </authorList>
    </citation>
    <scope>NUCLEOTIDE SEQUENCE [LARGE SCALE GENOMIC DNA]</scope>
    <source>
        <strain evidence="8">finn</strain>
    </source>
</reference>
<keyword evidence="8" id="KW-1185">Reference proteome</keyword>
<dbReference type="InterPro" id="IPR002883">
    <property type="entry name" value="CBM10/Dockerin_dom"/>
</dbReference>
<evidence type="ECO:0000256" key="1">
    <source>
        <dbReference type="ARBA" id="ARBA00022729"/>
    </source>
</evidence>
<evidence type="ECO:0000256" key="3">
    <source>
        <dbReference type="ARBA" id="ARBA00022801"/>
    </source>
</evidence>
<dbReference type="EMBL" id="MCFH01000067">
    <property type="protein sequence ID" value="ORX42284.1"/>
    <property type="molecule type" value="Genomic_DNA"/>
</dbReference>
<protein>
    <recommendedName>
        <fullName evidence="6">CBM10 domain-containing protein</fullName>
    </recommendedName>
</protein>
<keyword evidence="3" id="KW-0378">Hydrolase</keyword>
<feature type="signal peptide" evidence="5">
    <location>
        <begin position="1"/>
        <end position="19"/>
    </location>
</feature>
<evidence type="ECO:0000313" key="8">
    <source>
        <dbReference type="Proteomes" id="UP000193719"/>
    </source>
</evidence>
<name>A0A1Y1UXM1_9FUNG</name>
<comment type="caution">
    <text evidence="7">The sequence shown here is derived from an EMBL/GenBank/DDBJ whole genome shotgun (WGS) entry which is preliminary data.</text>
</comment>
<evidence type="ECO:0000313" key="7">
    <source>
        <dbReference type="EMBL" id="ORX42284.1"/>
    </source>
</evidence>
<dbReference type="Gene3D" id="3.90.1220.10">
    <property type="entry name" value="Cellulose docking domain, dockering"/>
    <property type="match status" value="3"/>
</dbReference>
<keyword evidence="2" id="KW-0677">Repeat</keyword>
<dbReference type="Pfam" id="PF13290">
    <property type="entry name" value="CHB_HEX_C_1"/>
    <property type="match status" value="1"/>
</dbReference>
<dbReference type="AlphaFoldDB" id="A0A1Y1UXM1"/>
<dbReference type="OrthoDB" id="2130412at2759"/>
<dbReference type="SUPFAM" id="SSF64571">
    <property type="entry name" value="Cellulose docking domain, dockering"/>
    <property type="match status" value="3"/>
</dbReference>
<proteinExistence type="predicted"/>
<dbReference type="Pfam" id="PF02013">
    <property type="entry name" value="CBM_10"/>
    <property type="match status" value="3"/>
</dbReference>
<sequence length="741" mass="84828">MRKYTIISVVSSLVGMAQAACWSSTMGYKCCQKCNVVTEDNSGKWGVENNEWCGIDDSVCNNNSSNAACWSLPTYPCCQGSSVAYSDASGDWGIENGQWCGIVKKTNQQQQQQQTTCWSEPNYPCCKGSNVAVAYSDSQGDWGVENGQWCGIPKNTNNNQNNQNQNQNNQQNNNQNTQEEDQSLPKFSMESGFYEAKDNLTLTLSGSGTVYYTLDSSNPTTSSTAKTYSGAIKMYDHTIDENVYSKYQHEDNSPYSITLQNPYIASPVKFDKLTVVRAAVKLSNGSWSPVVTKTFVIMDQNKLQYYKNIPVVSLVTDPKNLFDKDKGIYVCGQQYLDWKKGPNYNPSKSEWDSDNIANFFSKGKAWERDASISIFRNGKEAITQNVGMRIKGASTRNHHVKGFNIYPRKEYGESKIKYEIVENNTNVIDGKTISKYDSFSLRGVYWFDRMREAIVQSALKDSPILATFDSSRCVVFLDGEFWGLYDMVEKASADYIKDNYSIPKDNVAMIKNGDLEEGTEQDLQEFKDLVKYCESNDLTNSSNYDYVTSKLDIESLIYSYATGFYLGIWDWPNRNYLVYRNKGEAISGNKYADGKWRYGAFDFDYSAGITFDSFGGVKGYAHDSFTKFQSQKDKFPTQIFTALIKNKTFYKKFSDVMYLMSKDIFEPSKMRKTVQEHKSKYIDYIIQTDWRWYFGTPNLSWDTFKSNQNKYFSDGWDEISEFFQNRPQYVYKFMENVYGKI</sequence>
<reference evidence="7 8" key="1">
    <citation type="submission" date="2016-08" db="EMBL/GenBank/DDBJ databases">
        <title>Genomes of anaerobic fungi encode conserved fungal cellulosomes for biomass hydrolysis.</title>
        <authorList>
            <consortium name="DOE Joint Genome Institute"/>
            <person name="Haitjema C.H."/>
            <person name="Gilmore S.P."/>
            <person name="Henske J.K."/>
            <person name="Solomon K.V."/>
            <person name="De Groot R."/>
            <person name="Kuo A."/>
            <person name="Mondo S.J."/>
            <person name="Salamov A.A."/>
            <person name="Labutti K."/>
            <person name="Zhao Z."/>
            <person name="Chiniquy J."/>
            <person name="Barry K."/>
            <person name="Brewer H.M."/>
            <person name="Purvine S.O."/>
            <person name="Wright A.T."/>
            <person name="Boxma B."/>
            <person name="Van Alen T."/>
            <person name="Hackstein J.H."/>
            <person name="Baker S.E."/>
            <person name="Grigoriev I.V."/>
            <person name="O'Malley M.A."/>
        </authorList>
    </citation>
    <scope>NUCLEOTIDE SEQUENCE [LARGE SCALE GENOMIC DNA]</scope>
    <source>
        <strain evidence="8">finn</strain>
    </source>
</reference>
<evidence type="ECO:0000256" key="5">
    <source>
        <dbReference type="SAM" id="SignalP"/>
    </source>
</evidence>
<feature type="region of interest" description="Disordered" evidence="4">
    <location>
        <begin position="149"/>
        <end position="182"/>
    </location>
</feature>
<feature type="domain" description="CBM10" evidence="6">
    <location>
        <begin position="116"/>
        <end position="153"/>
    </location>
</feature>
<feature type="domain" description="CBM10" evidence="6">
    <location>
        <begin position="20"/>
        <end position="56"/>
    </location>
</feature>
<evidence type="ECO:0000256" key="4">
    <source>
        <dbReference type="SAM" id="MobiDB-lite"/>
    </source>
</evidence>
<feature type="compositionally biased region" description="Low complexity" evidence="4">
    <location>
        <begin position="155"/>
        <end position="177"/>
    </location>
</feature>
<accession>A0A1Y1UXM1</accession>